<feature type="binding site" evidence="5">
    <location>
        <position position="123"/>
    </location>
    <ligand>
        <name>substrate</name>
    </ligand>
</feature>
<dbReference type="SUPFAM" id="SSF51735">
    <property type="entry name" value="NAD(P)-binding Rossmann-fold domains"/>
    <property type="match status" value="1"/>
</dbReference>
<feature type="binding site" evidence="5">
    <location>
        <position position="283"/>
    </location>
    <ligand>
        <name>NAD(+)</name>
        <dbReference type="ChEBI" id="CHEBI:57540"/>
    </ligand>
</feature>
<feature type="binding site" evidence="5">
    <location>
        <begin position="333"/>
        <end position="336"/>
    </location>
    <ligand>
        <name>NAD(+)</name>
        <dbReference type="ChEBI" id="CHEBI:57540"/>
    </ligand>
</feature>
<evidence type="ECO:0000313" key="9">
    <source>
        <dbReference type="Proteomes" id="UP001596058"/>
    </source>
</evidence>
<dbReference type="HAMAP" id="MF_03210">
    <property type="entry name" value="Formate_dehydrogenase"/>
    <property type="match status" value="1"/>
</dbReference>
<feature type="binding site" evidence="5">
    <location>
        <position position="148"/>
    </location>
    <ligand>
        <name>NAD(+)</name>
        <dbReference type="ChEBI" id="CHEBI:57540"/>
    </ligand>
</feature>
<dbReference type="Gene3D" id="3.40.50.720">
    <property type="entry name" value="NAD(P)-binding Rossmann-like Domain"/>
    <property type="match status" value="2"/>
</dbReference>
<dbReference type="Pfam" id="PF02826">
    <property type="entry name" value="2-Hacid_dh_C"/>
    <property type="match status" value="1"/>
</dbReference>
<evidence type="ECO:0000259" key="7">
    <source>
        <dbReference type="Pfam" id="PF02826"/>
    </source>
</evidence>
<dbReference type="EC" id="1.17.1.9" evidence="2 5"/>
<evidence type="ECO:0000313" key="8">
    <source>
        <dbReference type="EMBL" id="MFC5827748.1"/>
    </source>
</evidence>
<evidence type="ECO:0000256" key="3">
    <source>
        <dbReference type="ARBA" id="ARBA00023002"/>
    </source>
</evidence>
<feature type="binding site" evidence="5">
    <location>
        <position position="147"/>
    </location>
    <ligand>
        <name>substrate</name>
    </ligand>
</feature>
<organism evidence="8 9">
    <name type="scientific">Nonomuraea insulae</name>
    <dbReference type="NCBI Taxonomy" id="1616787"/>
    <lineage>
        <taxon>Bacteria</taxon>
        <taxon>Bacillati</taxon>
        <taxon>Actinomycetota</taxon>
        <taxon>Actinomycetes</taxon>
        <taxon>Streptosporangiales</taxon>
        <taxon>Streptosporangiaceae</taxon>
        <taxon>Nonomuraea</taxon>
    </lineage>
</organism>
<evidence type="ECO:0000256" key="2">
    <source>
        <dbReference type="ARBA" id="ARBA00013128"/>
    </source>
</evidence>
<dbReference type="PANTHER" id="PTHR42938:SF9">
    <property type="entry name" value="FORMATE DEHYDROGENASE 1"/>
    <property type="match status" value="1"/>
</dbReference>
<sequence length="387" mass="41941">MAKVLCVLYDDPIDGNPTTYARDGLPALTGYPGGQTLPSPKGIDFTPGHLLGSVSGELGLRRFLEERGHTLVVTSDKDGDDSEFDRELADADVVISQPFWPAYLTAERIARAPKLKLAVTAGIGSDHVDLDAAITRGITVAEVTYCNSISVAEHVVMMILSLVRNYLPSHQTVLDGDWKIADCVSRSYDLEGMHVGTVAAGRIGTAVLRRLKPFDVHLHYTDRHRLPREVEEELGLTFHPDAAAMVPHCDVVTVNAPLHPETEGLFGDELIASMKRGAYLINTARAKIADRDAIVRALESGQLAGYAGDVWYPQPAPADHPWRTMPHHGMTPHISGSSLSAQARYAAGTREILESWLEGTPIREEYLIVEGGGLAGAGAHSYSTRAR</sequence>
<dbReference type="InterPro" id="IPR006139">
    <property type="entry name" value="D-isomer_2_OHA_DH_cat_dom"/>
</dbReference>
<feature type="domain" description="D-isomer specific 2-hydroxyacid dehydrogenase NAD-binding" evidence="7">
    <location>
        <begin position="156"/>
        <end position="335"/>
    </location>
</feature>
<gene>
    <name evidence="8" type="ORF">ACFPZ3_28140</name>
</gene>
<reference evidence="9" key="1">
    <citation type="journal article" date="2019" name="Int. J. Syst. Evol. Microbiol.">
        <title>The Global Catalogue of Microorganisms (GCM) 10K type strain sequencing project: providing services to taxonomists for standard genome sequencing and annotation.</title>
        <authorList>
            <consortium name="The Broad Institute Genomics Platform"/>
            <consortium name="The Broad Institute Genome Sequencing Center for Infectious Disease"/>
            <person name="Wu L."/>
            <person name="Ma J."/>
        </authorList>
    </citation>
    <scope>NUCLEOTIDE SEQUENCE [LARGE SCALE GENOMIC DNA]</scope>
    <source>
        <strain evidence="9">CCUG 53903</strain>
    </source>
</reference>
<comment type="catalytic activity">
    <reaction evidence="1 5">
        <text>formate + NAD(+) = CO2 + NADH</text>
        <dbReference type="Rhea" id="RHEA:15985"/>
        <dbReference type="ChEBI" id="CHEBI:15740"/>
        <dbReference type="ChEBI" id="CHEBI:16526"/>
        <dbReference type="ChEBI" id="CHEBI:57540"/>
        <dbReference type="ChEBI" id="CHEBI:57945"/>
        <dbReference type="EC" id="1.17.1.9"/>
    </reaction>
</comment>
<keyword evidence="9" id="KW-1185">Reference proteome</keyword>
<dbReference type="Pfam" id="PF00389">
    <property type="entry name" value="2-Hacid_dh"/>
    <property type="match status" value="1"/>
</dbReference>
<accession>A0ABW1CT79</accession>
<feature type="binding site" evidence="5">
    <location>
        <position position="222"/>
    </location>
    <ligand>
        <name>NAD(+)</name>
        <dbReference type="ChEBI" id="CHEBI:57540"/>
    </ligand>
</feature>
<dbReference type="RefSeq" id="WP_379517250.1">
    <property type="nucleotide sequence ID" value="NZ_JBHSPA010000031.1"/>
</dbReference>
<dbReference type="InterPro" id="IPR029753">
    <property type="entry name" value="D-isomer_DH_CS"/>
</dbReference>
<protein>
    <recommendedName>
        <fullName evidence="2 5">Formate dehydrogenase</fullName>
        <shortName evidence="5">FDH</shortName>
        <ecNumber evidence="2 5">1.17.1.9</ecNumber>
    </recommendedName>
    <alternativeName>
        <fullName evidence="5">NAD-dependent formate dehydrogenase</fullName>
    </alternativeName>
</protein>
<dbReference type="EMBL" id="JBHSPA010000031">
    <property type="protein sequence ID" value="MFC5827748.1"/>
    <property type="molecule type" value="Genomic_DNA"/>
</dbReference>
<dbReference type="PROSITE" id="PS00065">
    <property type="entry name" value="D_2_HYDROXYACID_DH_1"/>
    <property type="match status" value="1"/>
</dbReference>
<evidence type="ECO:0000256" key="5">
    <source>
        <dbReference type="HAMAP-Rule" id="MF_03210"/>
    </source>
</evidence>
<evidence type="ECO:0000256" key="4">
    <source>
        <dbReference type="ARBA" id="ARBA00023027"/>
    </source>
</evidence>
<dbReference type="Proteomes" id="UP001596058">
    <property type="component" value="Unassembled WGS sequence"/>
</dbReference>
<comment type="function">
    <text evidence="5">Catalyzes the NAD(+)-dependent oxidation of formate to carbon dioxide. Formate oxidation is the final step in the methanol oxidation pathway in methylotrophic microorganisms. Has a role in the detoxification of exogenous formate in non-methylotrophic organisms.</text>
</comment>
<feature type="domain" description="D-isomer specific 2-hydroxyacid dehydrogenase catalytic" evidence="6">
    <location>
        <begin position="62"/>
        <end position="363"/>
    </location>
</feature>
<proteinExistence type="inferred from homology"/>
<feature type="site" description="Important for catalytic activity" evidence="5">
    <location>
        <position position="333"/>
    </location>
</feature>
<keyword evidence="3 5" id="KW-0560">Oxidoreductase</keyword>
<comment type="subunit">
    <text evidence="5">Homodimer.</text>
</comment>
<comment type="similarity">
    <text evidence="5">Belongs to the D-isomer specific 2-hydroxyacid dehydrogenase family. FDH subfamily.</text>
</comment>
<dbReference type="PROSITE" id="PS00670">
    <property type="entry name" value="D_2_HYDROXYACID_DH_2"/>
    <property type="match status" value="1"/>
</dbReference>
<dbReference type="InterPro" id="IPR006140">
    <property type="entry name" value="D-isomer_DH_NAD-bd"/>
</dbReference>
<comment type="subcellular location">
    <subcellularLocation>
        <location evidence="5">Cytoplasm</location>
    </subcellularLocation>
</comment>
<dbReference type="SUPFAM" id="SSF52283">
    <property type="entry name" value="Formate/glycerate dehydrogenase catalytic domain-like"/>
    <property type="match status" value="1"/>
</dbReference>
<feature type="binding site" evidence="5">
    <location>
        <position position="381"/>
    </location>
    <ligand>
        <name>NAD(+)</name>
        <dbReference type="ChEBI" id="CHEBI:57540"/>
    </ligand>
</feature>
<keyword evidence="4 5" id="KW-0520">NAD</keyword>
<comment type="caution">
    <text evidence="8">The sequence shown here is derived from an EMBL/GenBank/DDBJ whole genome shotgun (WGS) entry which is preliminary data.</text>
</comment>
<dbReference type="InterPro" id="IPR033689">
    <property type="entry name" value="FDH_NAD-dep"/>
</dbReference>
<dbReference type="NCBIfam" id="NF005750">
    <property type="entry name" value="PRK07574.1"/>
    <property type="match status" value="1"/>
</dbReference>
<feature type="site" description="Important for catalytic activity" evidence="5">
    <location>
        <position position="285"/>
    </location>
</feature>
<evidence type="ECO:0000256" key="1">
    <source>
        <dbReference type="ARBA" id="ARBA00000455"/>
    </source>
</evidence>
<dbReference type="PANTHER" id="PTHR42938">
    <property type="entry name" value="FORMATE DEHYDROGENASE 1"/>
    <property type="match status" value="1"/>
</dbReference>
<feature type="binding site" evidence="5">
    <location>
        <begin position="257"/>
        <end position="261"/>
    </location>
    <ligand>
        <name>NAD(+)</name>
        <dbReference type="ChEBI" id="CHEBI:57540"/>
    </ligand>
</feature>
<evidence type="ECO:0000259" key="6">
    <source>
        <dbReference type="Pfam" id="PF00389"/>
    </source>
</evidence>
<feature type="binding site" evidence="5">
    <location>
        <position position="309"/>
    </location>
    <ligand>
        <name>NAD(+)</name>
        <dbReference type="ChEBI" id="CHEBI:57540"/>
    </ligand>
</feature>
<dbReference type="InterPro" id="IPR029752">
    <property type="entry name" value="D-isomer_DH_CS1"/>
</dbReference>
<keyword evidence="5" id="KW-0963">Cytoplasm</keyword>
<dbReference type="CDD" id="cd05302">
    <property type="entry name" value="FDH"/>
    <property type="match status" value="1"/>
</dbReference>
<dbReference type="InterPro" id="IPR036291">
    <property type="entry name" value="NAD(P)-bd_dom_sf"/>
</dbReference>
<feature type="binding site" evidence="5">
    <location>
        <begin position="202"/>
        <end position="203"/>
    </location>
    <ligand>
        <name>NAD(+)</name>
        <dbReference type="ChEBI" id="CHEBI:57540"/>
    </ligand>
</feature>
<name>A0ABW1CT79_9ACTN</name>